<evidence type="ECO:0008006" key="5">
    <source>
        <dbReference type="Google" id="ProtNLM"/>
    </source>
</evidence>
<evidence type="ECO:0000259" key="2">
    <source>
        <dbReference type="Pfam" id="PF25757"/>
    </source>
</evidence>
<dbReference type="InterPro" id="IPR052623">
    <property type="entry name" value="DAAF5"/>
</dbReference>
<dbReference type="Pfam" id="PF25757">
    <property type="entry name" value="TPR_DNAAF5"/>
    <property type="match status" value="1"/>
</dbReference>
<dbReference type="EMBL" id="JBAMIC010000002">
    <property type="protein sequence ID" value="KAK7113359.1"/>
    <property type="molecule type" value="Genomic_DNA"/>
</dbReference>
<evidence type="ECO:0000313" key="3">
    <source>
        <dbReference type="EMBL" id="KAK7113359.1"/>
    </source>
</evidence>
<dbReference type="GO" id="GO:0003341">
    <property type="term" value="P:cilium movement"/>
    <property type="evidence" value="ECO:0007669"/>
    <property type="project" value="TreeGrafter"/>
</dbReference>
<comment type="caution">
    <text evidence="3">The sequence shown here is derived from an EMBL/GenBank/DDBJ whole genome shotgun (WGS) entry which is preliminary data.</text>
</comment>
<dbReference type="AlphaFoldDB" id="A0AAN9GM78"/>
<dbReference type="GO" id="GO:0045505">
    <property type="term" value="F:dynein intermediate chain binding"/>
    <property type="evidence" value="ECO:0007669"/>
    <property type="project" value="TreeGrafter"/>
</dbReference>
<dbReference type="Proteomes" id="UP001374579">
    <property type="component" value="Unassembled WGS sequence"/>
</dbReference>
<organism evidence="3 4">
    <name type="scientific">Littorina saxatilis</name>
    <dbReference type="NCBI Taxonomy" id="31220"/>
    <lineage>
        <taxon>Eukaryota</taxon>
        <taxon>Metazoa</taxon>
        <taxon>Spiralia</taxon>
        <taxon>Lophotrochozoa</taxon>
        <taxon>Mollusca</taxon>
        <taxon>Gastropoda</taxon>
        <taxon>Caenogastropoda</taxon>
        <taxon>Littorinimorpha</taxon>
        <taxon>Littorinoidea</taxon>
        <taxon>Littorinidae</taxon>
        <taxon>Littorina</taxon>
    </lineage>
</organism>
<dbReference type="GO" id="GO:0036159">
    <property type="term" value="P:inner dynein arm assembly"/>
    <property type="evidence" value="ECO:0007669"/>
    <property type="project" value="TreeGrafter"/>
</dbReference>
<feature type="domain" description="Dynein axonemal assembly factor 5 HEAT-repeat" evidence="1">
    <location>
        <begin position="315"/>
        <end position="507"/>
    </location>
</feature>
<dbReference type="InterPro" id="IPR011989">
    <property type="entry name" value="ARM-like"/>
</dbReference>
<dbReference type="FunFam" id="1.25.10.10:FF:000746">
    <property type="entry name" value="Dynein assembly factor 5, axonemal"/>
    <property type="match status" value="1"/>
</dbReference>
<dbReference type="InterPro" id="IPR016024">
    <property type="entry name" value="ARM-type_fold"/>
</dbReference>
<dbReference type="GO" id="GO:0036158">
    <property type="term" value="P:outer dynein arm assembly"/>
    <property type="evidence" value="ECO:0007669"/>
    <property type="project" value="TreeGrafter"/>
</dbReference>
<protein>
    <recommendedName>
        <fullName evidence="5">HEAT repeat-containing protein 2</fullName>
    </recommendedName>
</protein>
<dbReference type="SUPFAM" id="SSF48371">
    <property type="entry name" value="ARM repeat"/>
    <property type="match status" value="1"/>
</dbReference>
<dbReference type="PANTHER" id="PTHR16216:SF2">
    <property type="entry name" value="DYNEIN AXONEMAL ASSEMBLY FACTOR 5"/>
    <property type="match status" value="1"/>
</dbReference>
<evidence type="ECO:0000313" key="4">
    <source>
        <dbReference type="Proteomes" id="UP001374579"/>
    </source>
</evidence>
<dbReference type="Gene3D" id="1.25.10.10">
    <property type="entry name" value="Leucine-rich Repeat Variant"/>
    <property type="match status" value="4"/>
</dbReference>
<dbReference type="InterPro" id="IPR056497">
    <property type="entry name" value="HEAT_DAAF5"/>
</dbReference>
<gene>
    <name evidence="3" type="ORF">V1264_012658</name>
</gene>
<name>A0AAN9GM78_9CAEN</name>
<sequence length="835" mass="94108">MAAVDENSNAVLQGIARHINCLGEDNRNLRKKALESIRNDTIKRKPALQTADLDPIFSEILKPLLKTFSDPVEKCRELSIGIVHGFFEKVSDPEERLSYVFPILVQRLGQQEMVETSEEIRLQLMELMSLLIDKAGPKLPAYLEDSMKILQRTLMDPFPDVKRESCKCASKIAKAIPQYFHMVSEMLIKPLQTSITHQHSKMRVLTVTTIGDVLQYGNGKSVDQVTSHLAQRLFDQVPAVRKAVIQVVGGWLLDLPDRYSFHHKLLPLLLTGITDEQPDVSELADSLWHDVGIKFEQENENDFKDRQDFVAPAPQHYPPNVERPNLGCRVLLNRHASKILPGLMRDICDWVVETRVKSAQLLKTLLLNLEEYTMQHIELLLNGLYRASVDDEKRVVADVEKSAELIGYFVKPEVWVKLTLIGLRASQSHGNVLVMAAIIRGSQASQMLPYVSDICAAVSNPDICHTIQTPMHVELLKCAEALLKVLGSEVKVISQQLFNLIITVMALTSEQQVREKGVQLLSELSTAQGQGSVSELFQQHTRPLLSSYGDSYITWSQHSAERQIFDTLLLEAGPVVGDLLPEIAAIFTCCLNPDKDAEMRLKFFALLSRLVMTAATTLDSKNRFGEFSQSFVKDIILPNCVWRAGRVAGAIRTTAVSCLWAMLQSGVLTKDKLEPVAEELITQIITAMDDDNKSTRLISCRVMTRTFDTMGQSLDQDRLHNLYPELLKRLDDSSDEIRVMVTKTFLAYFDCFRGDYEVGLYRAHLEAMYKGLLVHLDDPEAKIQEAVLKVLERVGQIHPGMLLQEVEGVKHKHRNSKYCDRLIQYAQSLLSAKSS</sequence>
<evidence type="ECO:0000259" key="1">
    <source>
        <dbReference type="Pfam" id="PF24573"/>
    </source>
</evidence>
<accession>A0AAN9GM78</accession>
<feature type="domain" description="Dynein axonemal assembly factor 5 TPR repeats" evidence="2">
    <location>
        <begin position="21"/>
        <end position="306"/>
    </location>
</feature>
<keyword evidence="4" id="KW-1185">Reference proteome</keyword>
<dbReference type="PANTHER" id="PTHR16216">
    <property type="entry name" value="DYNEIN ASSEMBLY FACTOR 5, AXONEMAL"/>
    <property type="match status" value="1"/>
</dbReference>
<reference evidence="3 4" key="1">
    <citation type="submission" date="2024-02" db="EMBL/GenBank/DDBJ databases">
        <title>Chromosome-scale genome assembly of the rough periwinkle Littorina saxatilis.</title>
        <authorList>
            <person name="De Jode A."/>
            <person name="Faria R."/>
            <person name="Formenti G."/>
            <person name="Sims Y."/>
            <person name="Smith T.P."/>
            <person name="Tracey A."/>
            <person name="Wood J.M.D."/>
            <person name="Zagrodzka Z.B."/>
            <person name="Johannesson K."/>
            <person name="Butlin R.K."/>
            <person name="Leder E.H."/>
        </authorList>
    </citation>
    <scope>NUCLEOTIDE SEQUENCE [LARGE SCALE GENOMIC DNA]</scope>
    <source>
        <strain evidence="3">Snail1</strain>
        <tissue evidence="3">Muscle</tissue>
    </source>
</reference>
<proteinExistence type="predicted"/>
<dbReference type="GO" id="GO:0005737">
    <property type="term" value="C:cytoplasm"/>
    <property type="evidence" value="ECO:0007669"/>
    <property type="project" value="TreeGrafter"/>
</dbReference>
<dbReference type="InterPro" id="IPR057978">
    <property type="entry name" value="TPR_DAAF5"/>
</dbReference>
<dbReference type="Pfam" id="PF24573">
    <property type="entry name" value="HEAT_DAAF5"/>
    <property type="match status" value="1"/>
</dbReference>